<dbReference type="Proteomes" id="UP000809349">
    <property type="component" value="Unassembled WGS sequence"/>
</dbReference>
<organism evidence="2 3">
    <name type="scientific">Massilia soli</name>
    <dbReference type="NCBI Taxonomy" id="2792854"/>
    <lineage>
        <taxon>Bacteria</taxon>
        <taxon>Pseudomonadati</taxon>
        <taxon>Pseudomonadota</taxon>
        <taxon>Betaproteobacteria</taxon>
        <taxon>Burkholderiales</taxon>
        <taxon>Oxalobacteraceae</taxon>
        <taxon>Telluria group</taxon>
        <taxon>Massilia</taxon>
    </lineage>
</organism>
<dbReference type="RefSeq" id="WP_223470944.1">
    <property type="nucleotide sequence ID" value="NZ_JAFBIL020000011.1"/>
</dbReference>
<protein>
    <submittedName>
        <fullName evidence="2">DUF2244 domain-containing protein</fullName>
    </submittedName>
</protein>
<dbReference type="Pfam" id="PF10003">
    <property type="entry name" value="DUF2244"/>
    <property type="match status" value="1"/>
</dbReference>
<evidence type="ECO:0000313" key="2">
    <source>
        <dbReference type="EMBL" id="MBZ2209940.1"/>
    </source>
</evidence>
<comment type="caution">
    <text evidence="2">The sequence shown here is derived from an EMBL/GenBank/DDBJ whole genome shotgun (WGS) entry which is preliminary data.</text>
</comment>
<reference evidence="2 3" key="1">
    <citation type="submission" date="2021-01" db="EMBL/GenBank/DDBJ databases">
        <authorList>
            <person name="Ruan W."/>
            <person name="Khan S.A."/>
            <person name="Jeon C.O."/>
        </authorList>
    </citation>
    <scope>NUCLEOTIDE SEQUENCE [LARGE SCALE GENOMIC DNA]</scope>
    <source>
        <strain evidence="2 3">R798</strain>
    </source>
</reference>
<gene>
    <name evidence="2" type="ORF">I4X03_021960</name>
</gene>
<evidence type="ECO:0000256" key="1">
    <source>
        <dbReference type="SAM" id="Phobius"/>
    </source>
</evidence>
<feature type="transmembrane region" description="Helical" evidence="1">
    <location>
        <begin position="38"/>
        <end position="57"/>
    </location>
</feature>
<evidence type="ECO:0000313" key="3">
    <source>
        <dbReference type="Proteomes" id="UP000809349"/>
    </source>
</evidence>
<keyword evidence="1" id="KW-1133">Transmembrane helix</keyword>
<keyword evidence="1" id="KW-0812">Transmembrane</keyword>
<name>A0ABS7SVK0_9BURK</name>
<keyword evidence="1" id="KW-0472">Membrane</keyword>
<dbReference type="InterPro" id="IPR019253">
    <property type="entry name" value="DUF2244_TM"/>
</dbReference>
<sequence>MKRNCSMSPRQVAIAYGTLCLFTFTIASAFAARGMWMVLAYAVLESGGLAVALLYYARHALDHEHIALSDGCLLVERVQAGACEQVRLDPYFTRISLPSRQQRLIRIESRGVSLEVGCYVSDDMRRKVAGELRAQLRASSYGSQWR</sequence>
<reference evidence="2 3" key="2">
    <citation type="submission" date="2021-08" db="EMBL/GenBank/DDBJ databases">
        <title>Massilia sp. R798.</title>
        <authorList>
            <person name="Baek J.H."/>
            <person name="Jung H.S."/>
            <person name="Kim K.R."/>
            <person name="Jeon C.O."/>
        </authorList>
    </citation>
    <scope>NUCLEOTIDE SEQUENCE [LARGE SCALE GENOMIC DNA]</scope>
    <source>
        <strain evidence="2 3">R798</strain>
    </source>
</reference>
<accession>A0ABS7SVK0</accession>
<dbReference type="EMBL" id="JAFBIL020000011">
    <property type="protein sequence ID" value="MBZ2209940.1"/>
    <property type="molecule type" value="Genomic_DNA"/>
</dbReference>
<keyword evidence="3" id="KW-1185">Reference proteome</keyword>
<proteinExistence type="predicted"/>
<feature type="transmembrane region" description="Helical" evidence="1">
    <location>
        <begin position="12"/>
        <end position="32"/>
    </location>
</feature>